<reference evidence="3 4" key="1">
    <citation type="submission" date="2024-03" db="EMBL/GenBank/DDBJ databases">
        <title>Chitinophaga caseinilytica sp. nov., a casein hydrolysing bacterium isolated from forest soil.</title>
        <authorList>
            <person name="Lee D.S."/>
            <person name="Han D.M."/>
            <person name="Baek J.H."/>
            <person name="Choi D.G."/>
            <person name="Jeon J.H."/>
            <person name="Jeon C.O."/>
        </authorList>
    </citation>
    <scope>NUCLEOTIDE SEQUENCE [LARGE SCALE GENOMIC DNA]</scope>
    <source>
        <strain evidence="3 4">KACC 19118</strain>
    </source>
</reference>
<dbReference type="InterPro" id="IPR012334">
    <property type="entry name" value="Pectin_lyas_fold"/>
</dbReference>
<accession>A0ABZ2ZBR3</accession>
<proteinExistence type="predicted"/>
<dbReference type="Proteomes" id="UP001449657">
    <property type="component" value="Chromosome"/>
</dbReference>
<feature type="signal peptide" evidence="1">
    <location>
        <begin position="1"/>
        <end position="20"/>
    </location>
</feature>
<keyword evidence="4" id="KW-1185">Reference proteome</keyword>
<dbReference type="EMBL" id="CP150096">
    <property type="protein sequence ID" value="WZN48875.1"/>
    <property type="molecule type" value="Genomic_DNA"/>
</dbReference>
<gene>
    <name evidence="3" type="ORF">WJU22_11900</name>
</gene>
<dbReference type="Gene3D" id="2.160.20.10">
    <property type="entry name" value="Single-stranded right-handed beta-helix, Pectin lyase-like"/>
    <property type="match status" value="1"/>
</dbReference>
<dbReference type="NCBIfam" id="TIGR04183">
    <property type="entry name" value="Por_Secre_tail"/>
    <property type="match status" value="1"/>
</dbReference>
<dbReference type="SUPFAM" id="SSF51126">
    <property type="entry name" value="Pectin lyase-like"/>
    <property type="match status" value="1"/>
</dbReference>
<dbReference type="Gene3D" id="2.60.40.10">
    <property type="entry name" value="Immunoglobulins"/>
    <property type="match status" value="2"/>
</dbReference>
<name>A0ABZ2ZBR3_9BACT</name>
<dbReference type="Pfam" id="PF17957">
    <property type="entry name" value="Big_7"/>
    <property type="match status" value="2"/>
</dbReference>
<dbReference type="InterPro" id="IPR013783">
    <property type="entry name" value="Ig-like_fold"/>
</dbReference>
<dbReference type="InterPro" id="IPR039513">
    <property type="entry name" value="PL-6"/>
</dbReference>
<dbReference type="InterPro" id="IPR011050">
    <property type="entry name" value="Pectin_lyase_fold/virulence"/>
</dbReference>
<protein>
    <submittedName>
        <fullName evidence="3">Chondroitinase-B domain-containing protein</fullName>
    </submittedName>
</protein>
<evidence type="ECO:0000259" key="2">
    <source>
        <dbReference type="Pfam" id="PF18962"/>
    </source>
</evidence>
<evidence type="ECO:0000256" key="1">
    <source>
        <dbReference type="SAM" id="SignalP"/>
    </source>
</evidence>
<feature type="chain" id="PRO_5046213561" evidence="1">
    <location>
        <begin position="21"/>
        <end position="1037"/>
    </location>
</feature>
<sequence length="1037" mass="110397">MKRILPLVVLFLWTHTALHAAIIRVTSISALQSAINAAVPGDVIVLANGVYTTTGTITVNRQGTAAQPIIIAAETVGGVEINGAGGFQVLSPARYITITGFIFRHAAGKSSTAQGTGFVRLMHNVYETPGEGDNLNIQGNDHELSYCTFRNKRGLGQYVSIHGSGNGGSQVAQRIWVHHNYFYKQYPGGGNGSETIQFGLSGYSLSSSHSVVEYNLFEECDGENEGISVKASHVTLRYNTIRNNPAQFTLRHGNFCQVYGNYFIKTPGIRIFGDDHTIHSNYFDSCSIAINIGNGSAEVSEGGALTSHDRPDRVLIAFNTLNGNAQNIRQAARTDGLGSTYITGAYNIIQNSTYDALQIAGPSTGSVWRGNILHNVPAGIFPDTSYTNENPLLERDENGIWHLAQNSPAIGKGGAGYPLVTVDLDGQPRTSPMDAGADQFSIAPVKAIPLDSTMVGYLAGGDGPRAGITAPANGALIKAGDTVSIQATAISFSDTIARVEFYVDGVKVGEDSSAPYAFAWTAVYGQHSISVKAFDRKGRESATAQSQVTVNPRGTDVSLTSPVAGTVFVSPVFIQLSATASDSLGGIVAVSFYADTALIGTDSTAPYALRWYGPAAGNYSVTAKALNASGQTAISGASAIKVRIGNIDITDNGGTISGQYPNPSKPTEDLPSLIDNNPGTKYYRSGRTALWVQYKSTEPAIVVRYTITSGNDRPARDPRDWALLGSVDSLSWDTLDVRAGETFSGRGQLRSFDVAGNTKAYVYYRFNMTANNGEGNTQFAEWELFERRMQSIVFDSIGERRYGTAPLQLVAESTVGLPVTFSVVEGPAVLEGSQLTFTGPGTVTVKASAAGTDNYFPADTVQTFTVLKGIQTIQFPPVAPRLKYETIQLQASSSIGLPVRFALVDGGGILNGNSLKLTTTGIVTVRALADSTALYESASAEQGILVLGIGLIADPIGITIFPNPTRGPITVKLDNKKNRGYVFQVIDRMGNQVARTVIPQGQGATQVQFDLSSQIDGIYFLHVSDGVVKTVRAIMKY</sequence>
<organism evidence="3 4">
    <name type="scientific">Chitinophaga caseinilytica</name>
    <dbReference type="NCBI Taxonomy" id="2267521"/>
    <lineage>
        <taxon>Bacteria</taxon>
        <taxon>Pseudomonadati</taxon>
        <taxon>Bacteroidota</taxon>
        <taxon>Chitinophagia</taxon>
        <taxon>Chitinophagales</taxon>
        <taxon>Chitinophagaceae</taxon>
        <taxon>Chitinophaga</taxon>
    </lineage>
</organism>
<keyword evidence="1" id="KW-0732">Signal</keyword>
<dbReference type="RefSeq" id="WP_341843454.1">
    <property type="nucleotide sequence ID" value="NZ_CP149792.1"/>
</dbReference>
<dbReference type="CDD" id="cd14251">
    <property type="entry name" value="PL-6"/>
    <property type="match status" value="1"/>
</dbReference>
<feature type="domain" description="Secretion system C-terminal sorting" evidence="2">
    <location>
        <begin position="960"/>
        <end position="1031"/>
    </location>
</feature>
<dbReference type="Pfam" id="PF14592">
    <property type="entry name" value="Chondroitinas_B"/>
    <property type="match status" value="1"/>
</dbReference>
<dbReference type="Gene3D" id="2.60.120.260">
    <property type="entry name" value="Galactose-binding domain-like"/>
    <property type="match status" value="1"/>
</dbReference>
<evidence type="ECO:0000313" key="4">
    <source>
        <dbReference type="Proteomes" id="UP001449657"/>
    </source>
</evidence>
<evidence type="ECO:0000313" key="3">
    <source>
        <dbReference type="EMBL" id="WZN48875.1"/>
    </source>
</evidence>
<dbReference type="Pfam" id="PF18962">
    <property type="entry name" value="Por_Secre_tail"/>
    <property type="match status" value="1"/>
</dbReference>
<dbReference type="InterPro" id="IPR026444">
    <property type="entry name" value="Secre_tail"/>
</dbReference>